<evidence type="ECO:0000256" key="1">
    <source>
        <dbReference type="PROSITE-ProRule" id="PRU00182"/>
    </source>
</evidence>
<dbReference type="Proteomes" id="UP000694865">
    <property type="component" value="Unplaced"/>
</dbReference>
<dbReference type="InterPro" id="IPR052642">
    <property type="entry name" value="CC-FHA_domain"/>
</dbReference>
<dbReference type="PANTHER" id="PTHR18853">
    <property type="entry name" value="FORKHEAD-ASSOCIATED DOMAIN-CONTAINING PROTEIN 1-RELATED"/>
    <property type="match status" value="1"/>
</dbReference>
<feature type="coiled-coil region" evidence="2">
    <location>
        <begin position="259"/>
        <end position="452"/>
    </location>
</feature>
<keyword evidence="2" id="KW-0175">Coiled coil</keyword>
<evidence type="ECO:0000259" key="4">
    <source>
        <dbReference type="PROSITE" id="PS50006"/>
    </source>
</evidence>
<proteinExistence type="predicted"/>
<dbReference type="PROSITE" id="PS50889">
    <property type="entry name" value="S4"/>
    <property type="match status" value="1"/>
</dbReference>
<dbReference type="CDD" id="cd22700">
    <property type="entry name" value="FHA_FHAD1"/>
    <property type="match status" value="1"/>
</dbReference>
<protein>
    <submittedName>
        <fullName evidence="6">Forkhead-associated domain-containing protein 1-like</fullName>
    </submittedName>
</protein>
<sequence>MKGYLRGGEVIFPLNVPNVTTVGREGCDLTIESCNVELTHAVIELNEVENCFVLQDLNTAQGTYVNDCRVQNAAVRLAPGDVIRFGFSGLPYELEIENAPQISHPPVQQRPAWSQPLSSDPTSISASQLPYLATTVTPSAPSSWTQPAPVLPRPPLSLRTRPASAGSRKSSVSSTQGSHHVSPVESPKVQHRTIGGWTSTTGARTTITSAVGGSPITRQSPSNELLAVSEKDQRLQRMGDELSRLAVFESESNRKDAVISTLRDEIDQLQKSLSEQNQLSSKDNDDLQRKFIVIESEVAAKKLEIHALKEQMSRMKIESQDPNENPAILRSVVLEREREITMLKQEMERGKKEKVTSQGLVVTLQRDVSNKDSTINRLMGEIERLKKEIREKDVAMAAMSAKKLKGAENTITEHADTMETFKNEIERLKQLLEEHKLVEVKLKAELEHAKSQFLDMQRSERLGKVDMEQVQKRLERFRNRVVQQTFCAPGIKAPDNTDKVSDDELIDTIKLLIDDRSEARNKVRELKDTLKIHDTAKKDSSKSMKSMKQHLEAAKTRLQGNRNSNIIKQELKLLQSVLGQ</sequence>
<dbReference type="InterPro" id="IPR000253">
    <property type="entry name" value="FHA_dom"/>
</dbReference>
<dbReference type="SUPFAM" id="SSF49879">
    <property type="entry name" value="SMAD/FHA domain"/>
    <property type="match status" value="1"/>
</dbReference>
<feature type="compositionally biased region" description="Polar residues" evidence="3">
    <location>
        <begin position="136"/>
        <end position="146"/>
    </location>
</feature>
<name>A0ABM0LYE8_SACKO</name>
<feature type="domain" description="FHA" evidence="4">
    <location>
        <begin position="20"/>
        <end position="70"/>
    </location>
</feature>
<dbReference type="Gene3D" id="2.60.200.20">
    <property type="match status" value="1"/>
</dbReference>
<gene>
    <name evidence="6" type="primary">LOC100375356</name>
</gene>
<keyword evidence="5" id="KW-1185">Reference proteome</keyword>
<evidence type="ECO:0000256" key="2">
    <source>
        <dbReference type="SAM" id="Coils"/>
    </source>
</evidence>
<dbReference type="GeneID" id="100375356"/>
<dbReference type="Pfam" id="PF00498">
    <property type="entry name" value="FHA"/>
    <property type="match status" value="1"/>
</dbReference>
<reference evidence="6" key="1">
    <citation type="submission" date="2025-08" db="UniProtKB">
        <authorList>
            <consortium name="RefSeq"/>
        </authorList>
    </citation>
    <scope>IDENTIFICATION</scope>
    <source>
        <tissue evidence="6">Testes</tissue>
    </source>
</reference>
<feature type="region of interest" description="Disordered" evidence="3">
    <location>
        <begin position="136"/>
        <end position="200"/>
    </location>
</feature>
<evidence type="ECO:0000256" key="3">
    <source>
        <dbReference type="SAM" id="MobiDB-lite"/>
    </source>
</evidence>
<accession>A0ABM0LYE8</accession>
<dbReference type="InterPro" id="IPR008984">
    <property type="entry name" value="SMAD_FHA_dom_sf"/>
</dbReference>
<organism evidence="5 6">
    <name type="scientific">Saccoglossus kowalevskii</name>
    <name type="common">Acorn worm</name>
    <dbReference type="NCBI Taxonomy" id="10224"/>
    <lineage>
        <taxon>Eukaryota</taxon>
        <taxon>Metazoa</taxon>
        <taxon>Hemichordata</taxon>
        <taxon>Enteropneusta</taxon>
        <taxon>Harrimaniidae</taxon>
        <taxon>Saccoglossus</taxon>
    </lineage>
</organism>
<keyword evidence="1" id="KW-0694">RNA-binding</keyword>
<evidence type="ECO:0000313" key="6">
    <source>
        <dbReference type="RefSeq" id="XP_006812789.1"/>
    </source>
</evidence>
<evidence type="ECO:0000313" key="5">
    <source>
        <dbReference type="Proteomes" id="UP000694865"/>
    </source>
</evidence>
<feature type="compositionally biased region" description="Low complexity" evidence="3">
    <location>
        <begin position="156"/>
        <end position="174"/>
    </location>
</feature>
<dbReference type="RefSeq" id="XP_006812789.1">
    <property type="nucleotide sequence ID" value="XM_006812726.1"/>
</dbReference>
<dbReference type="PANTHER" id="PTHR18853:SF10">
    <property type="entry name" value="FHA DOMAIN-CONTAINING PROTEIN"/>
    <property type="match status" value="1"/>
</dbReference>
<dbReference type="PROSITE" id="PS50006">
    <property type="entry name" value="FHA_DOMAIN"/>
    <property type="match status" value="1"/>
</dbReference>